<sequence>MAAAALGNTFSDLLGIGSAYYVEQAAAKFGVKPPPLSPVQLAMSTCRMASNLGRVIGVTVGCILGMVPLLFINNKEDLSKVEKLKN</sequence>
<dbReference type="HOGENOM" id="CLU_138911_0_0_1"/>
<evidence type="ECO:0000256" key="3">
    <source>
        <dbReference type="ARBA" id="ARBA00022989"/>
    </source>
</evidence>
<keyword evidence="3" id="KW-1133">Transmembrane helix</keyword>
<protein>
    <submittedName>
        <fullName evidence="5">Uncharacterized protein</fullName>
    </submittedName>
</protein>
<dbReference type="VEuPathDB" id="VectorBase:RPRC001329"/>
<accession>T1HBB9</accession>
<reference evidence="5" key="1">
    <citation type="submission" date="2015-05" db="UniProtKB">
        <authorList>
            <consortium name="EnsemblMetazoa"/>
        </authorList>
    </citation>
    <scope>IDENTIFICATION</scope>
</reference>
<dbReference type="PANTHER" id="PTHR21706">
    <property type="entry name" value="TRANSMEMBRANE PROTEIN 65"/>
    <property type="match status" value="1"/>
</dbReference>
<dbReference type="AlphaFoldDB" id="T1HBB9"/>
<comment type="subcellular location">
    <subcellularLocation>
        <location evidence="1">Membrane</location>
        <topology evidence="1">Multi-pass membrane protein</topology>
    </subcellularLocation>
</comment>
<organism evidence="5 6">
    <name type="scientific">Rhodnius prolixus</name>
    <name type="common">Triatomid bug</name>
    <dbReference type="NCBI Taxonomy" id="13249"/>
    <lineage>
        <taxon>Eukaryota</taxon>
        <taxon>Metazoa</taxon>
        <taxon>Ecdysozoa</taxon>
        <taxon>Arthropoda</taxon>
        <taxon>Hexapoda</taxon>
        <taxon>Insecta</taxon>
        <taxon>Pterygota</taxon>
        <taxon>Neoptera</taxon>
        <taxon>Paraneoptera</taxon>
        <taxon>Hemiptera</taxon>
        <taxon>Heteroptera</taxon>
        <taxon>Panheteroptera</taxon>
        <taxon>Cimicomorpha</taxon>
        <taxon>Reduviidae</taxon>
        <taxon>Triatominae</taxon>
        <taxon>Rhodnius</taxon>
    </lineage>
</organism>
<evidence type="ECO:0000313" key="5">
    <source>
        <dbReference type="EnsemblMetazoa" id="RPRC001329-PA"/>
    </source>
</evidence>
<dbReference type="InterPro" id="IPR019537">
    <property type="entry name" value="TMEM65"/>
</dbReference>
<keyword evidence="2" id="KW-0812">Transmembrane</keyword>
<dbReference type="eggNOG" id="KOG4619">
    <property type="taxonomic scope" value="Eukaryota"/>
</dbReference>
<evidence type="ECO:0000313" key="6">
    <source>
        <dbReference type="Proteomes" id="UP000015103"/>
    </source>
</evidence>
<dbReference type="EnsemblMetazoa" id="RPRC001329-RA">
    <property type="protein sequence ID" value="RPRC001329-PA"/>
    <property type="gene ID" value="RPRC001329"/>
</dbReference>
<proteinExistence type="predicted"/>
<dbReference type="Pfam" id="PF10507">
    <property type="entry name" value="TMEM65"/>
    <property type="match status" value="1"/>
</dbReference>
<dbReference type="EMBL" id="ACPB03005600">
    <property type="status" value="NOT_ANNOTATED_CDS"/>
    <property type="molecule type" value="Genomic_DNA"/>
</dbReference>
<name>T1HBB9_RHOPR</name>
<evidence type="ECO:0000256" key="2">
    <source>
        <dbReference type="ARBA" id="ARBA00022692"/>
    </source>
</evidence>
<dbReference type="OMA" id="YVENACH"/>
<dbReference type="PANTHER" id="PTHR21706:SF15">
    <property type="entry name" value="TRANSMEMBRANE PROTEIN 65"/>
    <property type="match status" value="1"/>
</dbReference>
<dbReference type="InParanoid" id="T1HBB9"/>
<evidence type="ECO:0000256" key="1">
    <source>
        <dbReference type="ARBA" id="ARBA00004141"/>
    </source>
</evidence>
<dbReference type="GO" id="GO:0005739">
    <property type="term" value="C:mitochondrion"/>
    <property type="evidence" value="ECO:0007669"/>
    <property type="project" value="TreeGrafter"/>
</dbReference>
<dbReference type="STRING" id="13249.T1HBB9"/>
<dbReference type="Proteomes" id="UP000015103">
    <property type="component" value="Unassembled WGS sequence"/>
</dbReference>
<keyword evidence="6" id="KW-1185">Reference proteome</keyword>
<dbReference type="GO" id="GO:0016020">
    <property type="term" value="C:membrane"/>
    <property type="evidence" value="ECO:0007669"/>
    <property type="project" value="UniProtKB-SubCell"/>
</dbReference>
<evidence type="ECO:0000256" key="4">
    <source>
        <dbReference type="ARBA" id="ARBA00023136"/>
    </source>
</evidence>
<keyword evidence="4" id="KW-0472">Membrane</keyword>